<reference evidence="6" key="1">
    <citation type="submission" date="2022-12" db="EMBL/GenBank/DDBJ databases">
        <authorList>
            <person name="Wang J."/>
        </authorList>
    </citation>
    <scope>NUCLEOTIDE SEQUENCE</scope>
    <source>
        <strain evidence="6">HY-45-18</strain>
    </source>
</reference>
<evidence type="ECO:0000256" key="5">
    <source>
        <dbReference type="SAM" id="Phobius"/>
    </source>
</evidence>
<sequence length="263" mass="31221">MHWFDKLERKFGNIAIRNLMMYIVALNGLVFLLTYVNPTYINTLTLVPDLIMKGEVWRLITYIFIPPAFSPIWIIFVLHFYYMVGMSLEHEWGSFKFNLYYFLGMLGTTILAFAFGTTGTPFYINLSLFLAFARIYPDYQLLLFFILPVKVKYLAIIDWIFIILTIVFGSFSSKLAAIISIINYFIFFGKDIIKRTKTNRQVYYNRKNFRDKLPKETTKHKCTICGITEKDDPNMEFRYCSKCNGYYEYCMEHLHNHEHIKNI</sequence>
<evidence type="ECO:0000256" key="1">
    <source>
        <dbReference type="ARBA" id="ARBA00004141"/>
    </source>
</evidence>
<evidence type="ECO:0008006" key="8">
    <source>
        <dbReference type="Google" id="ProtNLM"/>
    </source>
</evidence>
<dbReference type="Proteomes" id="UP001078443">
    <property type="component" value="Unassembled WGS sequence"/>
</dbReference>
<evidence type="ECO:0000313" key="7">
    <source>
        <dbReference type="Proteomes" id="UP001078443"/>
    </source>
</evidence>
<feature type="transmembrane region" description="Helical" evidence="5">
    <location>
        <begin position="151"/>
        <end position="169"/>
    </location>
</feature>
<accession>A0ABT4D4I8</accession>
<proteinExistence type="predicted"/>
<comment type="caution">
    <text evidence="6">The sequence shown here is derived from an EMBL/GenBank/DDBJ whole genome shotgun (WGS) entry which is preliminary data.</text>
</comment>
<feature type="transmembrane region" description="Helical" evidence="5">
    <location>
        <begin position="175"/>
        <end position="193"/>
    </location>
</feature>
<keyword evidence="7" id="KW-1185">Reference proteome</keyword>
<keyword evidence="2 5" id="KW-0812">Transmembrane</keyword>
<dbReference type="SUPFAM" id="SSF144091">
    <property type="entry name" value="Rhomboid-like"/>
    <property type="match status" value="1"/>
</dbReference>
<keyword evidence="4 5" id="KW-0472">Membrane</keyword>
<dbReference type="RefSeq" id="WP_268041279.1">
    <property type="nucleotide sequence ID" value="NZ_JAPQER010000004.1"/>
</dbReference>
<evidence type="ECO:0000256" key="3">
    <source>
        <dbReference type="ARBA" id="ARBA00022989"/>
    </source>
</evidence>
<evidence type="ECO:0000256" key="4">
    <source>
        <dbReference type="ARBA" id="ARBA00023136"/>
    </source>
</evidence>
<gene>
    <name evidence="6" type="ORF">OW763_11450</name>
</gene>
<evidence type="ECO:0000313" key="6">
    <source>
        <dbReference type="EMBL" id="MCY6484958.1"/>
    </source>
</evidence>
<dbReference type="EMBL" id="JAPQER010000004">
    <property type="protein sequence ID" value="MCY6484958.1"/>
    <property type="molecule type" value="Genomic_DNA"/>
</dbReference>
<organism evidence="6 7">
    <name type="scientific">Clostridium aestuarii</name>
    <dbReference type="NCBI Taxonomy" id="338193"/>
    <lineage>
        <taxon>Bacteria</taxon>
        <taxon>Bacillati</taxon>
        <taxon>Bacillota</taxon>
        <taxon>Clostridia</taxon>
        <taxon>Eubacteriales</taxon>
        <taxon>Clostridiaceae</taxon>
        <taxon>Clostridium</taxon>
    </lineage>
</organism>
<evidence type="ECO:0000256" key="2">
    <source>
        <dbReference type="ARBA" id="ARBA00022692"/>
    </source>
</evidence>
<name>A0ABT4D4I8_9CLOT</name>
<keyword evidence="3 5" id="KW-1133">Transmembrane helix</keyword>
<feature type="transmembrane region" description="Helical" evidence="5">
    <location>
        <begin position="21"/>
        <end position="40"/>
    </location>
</feature>
<dbReference type="Gene3D" id="1.20.1540.10">
    <property type="entry name" value="Rhomboid-like"/>
    <property type="match status" value="1"/>
</dbReference>
<protein>
    <recommendedName>
        <fullName evidence="8">Peptidase S54 rhomboid domain-containing protein</fullName>
    </recommendedName>
</protein>
<feature type="transmembrane region" description="Helical" evidence="5">
    <location>
        <begin position="60"/>
        <end position="85"/>
    </location>
</feature>
<dbReference type="InterPro" id="IPR035952">
    <property type="entry name" value="Rhomboid-like_sf"/>
</dbReference>
<feature type="transmembrane region" description="Helical" evidence="5">
    <location>
        <begin position="97"/>
        <end position="116"/>
    </location>
</feature>
<comment type="subcellular location">
    <subcellularLocation>
        <location evidence="1">Membrane</location>
        <topology evidence="1">Multi-pass membrane protein</topology>
    </subcellularLocation>
</comment>